<name>A0ABX2IM05_9RHOB</name>
<gene>
    <name evidence="2" type="ORF">HRQ87_03750</name>
</gene>
<proteinExistence type="predicted"/>
<dbReference type="Proteomes" id="UP000777935">
    <property type="component" value="Unassembled WGS sequence"/>
</dbReference>
<evidence type="ECO:0000256" key="1">
    <source>
        <dbReference type="SAM" id="Phobius"/>
    </source>
</evidence>
<keyword evidence="3" id="KW-1185">Reference proteome</keyword>
<reference evidence="2 3" key="1">
    <citation type="submission" date="2020-06" db="EMBL/GenBank/DDBJ databases">
        <title>Sulfitobacter algicola sp. nov., isolated from green algae.</title>
        <authorList>
            <person name="Wang C."/>
        </authorList>
    </citation>
    <scope>NUCLEOTIDE SEQUENCE [LARGE SCALE GENOMIC DNA]</scope>
    <source>
        <strain evidence="2 3">1151</strain>
    </source>
</reference>
<comment type="caution">
    <text evidence="2">The sequence shown here is derived from an EMBL/GenBank/DDBJ whole genome shotgun (WGS) entry which is preliminary data.</text>
</comment>
<keyword evidence="1" id="KW-0812">Transmembrane</keyword>
<dbReference type="RefSeq" id="WP_174135415.1">
    <property type="nucleotide sequence ID" value="NZ_JABUFE010000002.1"/>
</dbReference>
<organism evidence="2 3">
    <name type="scientific">Parasulfitobacter algicola</name>
    <dbReference type="NCBI Taxonomy" id="2614809"/>
    <lineage>
        <taxon>Bacteria</taxon>
        <taxon>Pseudomonadati</taxon>
        <taxon>Pseudomonadota</taxon>
        <taxon>Alphaproteobacteria</taxon>
        <taxon>Rhodobacterales</taxon>
        <taxon>Roseobacteraceae</taxon>
        <taxon>Parasulfitobacter</taxon>
    </lineage>
</organism>
<dbReference type="EMBL" id="JABUFE010000002">
    <property type="protein sequence ID" value="NSX53909.1"/>
    <property type="molecule type" value="Genomic_DNA"/>
</dbReference>
<accession>A0ABX2IM05</accession>
<keyword evidence="1" id="KW-1133">Transmembrane helix</keyword>
<keyword evidence="1" id="KW-0472">Membrane</keyword>
<sequence>MKHIKSFVKDTHGSASLEAILILPMLLWAYVAMIVFWDGYKSDLIVEKASFTIADTLSRERNPVDQNYLDGLNRTFAWLSYTNQPTSVRVTTVRQNVDPDGNRELVMLWSKASGELSPHGSVNNVEAFTPLLGGGEEAIIVETKMLFVPFATGVLPEIPISKRVLISPRFVASYCWDDDPC</sequence>
<evidence type="ECO:0008006" key="4">
    <source>
        <dbReference type="Google" id="ProtNLM"/>
    </source>
</evidence>
<evidence type="ECO:0000313" key="3">
    <source>
        <dbReference type="Proteomes" id="UP000777935"/>
    </source>
</evidence>
<feature type="transmembrane region" description="Helical" evidence="1">
    <location>
        <begin position="20"/>
        <end position="40"/>
    </location>
</feature>
<protein>
    <recommendedName>
        <fullName evidence="4">Pilus assembly protein</fullName>
    </recommendedName>
</protein>
<evidence type="ECO:0000313" key="2">
    <source>
        <dbReference type="EMBL" id="NSX53909.1"/>
    </source>
</evidence>